<name>A0A2S6MYK3_RHOGL</name>
<comment type="caution">
    <text evidence="2">The sequence shown here is derived from an EMBL/GenBank/DDBJ whole genome shotgun (WGS) entry which is preliminary data.</text>
</comment>
<feature type="domain" description="Amidase" evidence="1">
    <location>
        <begin position="24"/>
        <end position="457"/>
    </location>
</feature>
<dbReference type="Gene3D" id="3.90.1300.10">
    <property type="entry name" value="Amidase signature (AS) domain"/>
    <property type="match status" value="1"/>
</dbReference>
<evidence type="ECO:0000313" key="3">
    <source>
        <dbReference type="Proteomes" id="UP000239724"/>
    </source>
</evidence>
<dbReference type="EMBL" id="NHRY01000258">
    <property type="protein sequence ID" value="PPQ27455.1"/>
    <property type="molecule type" value="Genomic_DNA"/>
</dbReference>
<dbReference type="PANTHER" id="PTHR43372">
    <property type="entry name" value="FATTY-ACID AMIDE HYDROLASE"/>
    <property type="match status" value="1"/>
</dbReference>
<dbReference type="Pfam" id="PF01425">
    <property type="entry name" value="Amidase"/>
    <property type="match status" value="1"/>
</dbReference>
<dbReference type="Proteomes" id="UP000239724">
    <property type="component" value="Unassembled WGS sequence"/>
</dbReference>
<proteinExistence type="predicted"/>
<dbReference type="AlphaFoldDB" id="A0A2S6MYK3"/>
<dbReference type="InterPro" id="IPR023631">
    <property type="entry name" value="Amidase_dom"/>
</dbReference>
<dbReference type="SUPFAM" id="SSF75304">
    <property type="entry name" value="Amidase signature (AS) enzymes"/>
    <property type="match status" value="1"/>
</dbReference>
<organism evidence="2 3">
    <name type="scientific">Rhodopila globiformis</name>
    <name type="common">Rhodopseudomonas globiformis</name>
    <dbReference type="NCBI Taxonomy" id="1071"/>
    <lineage>
        <taxon>Bacteria</taxon>
        <taxon>Pseudomonadati</taxon>
        <taxon>Pseudomonadota</taxon>
        <taxon>Alphaproteobacteria</taxon>
        <taxon>Acetobacterales</taxon>
        <taxon>Acetobacteraceae</taxon>
        <taxon>Rhodopila</taxon>
    </lineage>
</organism>
<dbReference type="InterPro" id="IPR036928">
    <property type="entry name" value="AS_sf"/>
</dbReference>
<dbReference type="GO" id="GO:0012505">
    <property type="term" value="C:endomembrane system"/>
    <property type="evidence" value="ECO:0007669"/>
    <property type="project" value="TreeGrafter"/>
</dbReference>
<keyword evidence="3" id="KW-1185">Reference proteome</keyword>
<dbReference type="PANTHER" id="PTHR43372:SF4">
    <property type="entry name" value="FATTY-ACID AMIDE HYDROLASE 2"/>
    <property type="match status" value="1"/>
</dbReference>
<evidence type="ECO:0000313" key="2">
    <source>
        <dbReference type="EMBL" id="PPQ27455.1"/>
    </source>
</evidence>
<accession>A0A2S6MYK3</accession>
<gene>
    <name evidence="2" type="ORF">CCS01_27275</name>
</gene>
<protein>
    <recommendedName>
        <fullName evidence="1">Amidase domain-containing protein</fullName>
    </recommendedName>
</protein>
<reference evidence="2 3" key="1">
    <citation type="journal article" date="2018" name="Arch. Microbiol.">
        <title>New insights into the metabolic potential of the phototrophic purple bacterium Rhodopila globiformis DSM 161(T) from its draft genome sequence and evidence for a vanadium-dependent nitrogenase.</title>
        <authorList>
            <person name="Imhoff J.F."/>
            <person name="Rahn T."/>
            <person name="Kunzel S."/>
            <person name="Neulinger S.C."/>
        </authorList>
    </citation>
    <scope>NUCLEOTIDE SEQUENCE [LARGE SCALE GENOMIC DNA]</scope>
    <source>
        <strain evidence="2 3">DSM 161</strain>
    </source>
</reference>
<evidence type="ECO:0000259" key="1">
    <source>
        <dbReference type="Pfam" id="PF01425"/>
    </source>
</evidence>
<dbReference type="NCBIfam" id="NF004816">
    <property type="entry name" value="PRK06170.1"/>
    <property type="match status" value="1"/>
</dbReference>
<dbReference type="OrthoDB" id="9814821at2"/>
<sequence>MDPTFLPATALSDLVRRRKLGALELLDHYIARVERLDGRINAVVVRDFERARTRARALDSQADKSAPLFGVPMTVKESFDVAGLPSTRGHEELKSRLAGMSTIAVRRLEAAGAVIVGKTNVPVDLADWQSYNPVYGTTSNPWNVDHTPGGSSGGSAAALAAGLTALEIGSDIGGSIRVPAHFCGVFGHKPTHALVPNYGDPALSSAAGTDIAVSGPMARSASDLAVALDVLAGPDPDESGLTLTLPAPRFTGLKDLRVAVWAEQPGQATDAETVVALHALADGLEREGVTISRTARPPFDPTEAYNLYLRLLDAAWSIRVPDDVIAKRRKLCATLPDSANSADDIMLRTVGIEHRAWLALNERRCQWRRAWTAFFRDWDVLLCPALGCAALPHRQDGNTWERRITIEGQEIAYNDLLFWPGLTAGYHLPGTVAPMGFTKAGLPLGVQIAGPIHGDRTTIAVAALLEQAWMGFRPPPGW</sequence>
<dbReference type="RefSeq" id="WP_104521984.1">
    <property type="nucleotide sequence ID" value="NZ_NHRY01000258.1"/>
</dbReference>
<dbReference type="InterPro" id="IPR052739">
    <property type="entry name" value="FAAH2"/>
</dbReference>